<dbReference type="GO" id="GO:0052717">
    <property type="term" value="F:tRNA-specific adenosine-34 deaminase activity"/>
    <property type="evidence" value="ECO:0007669"/>
    <property type="project" value="UniProtKB-EC"/>
</dbReference>
<gene>
    <name evidence="4" type="ORF">ALEPTO_LOCUS3508</name>
</gene>
<dbReference type="AlphaFoldDB" id="A0A9N9F1B8"/>
<evidence type="ECO:0000313" key="5">
    <source>
        <dbReference type="Proteomes" id="UP000789508"/>
    </source>
</evidence>
<comment type="caution">
    <text evidence="4">The sequence shown here is derived from an EMBL/GenBank/DDBJ whole genome shotgun (WGS) entry which is preliminary data.</text>
</comment>
<dbReference type="CDD" id="cd01285">
    <property type="entry name" value="nucleoside_deaminase"/>
    <property type="match status" value="1"/>
</dbReference>
<dbReference type="InterPro" id="IPR002125">
    <property type="entry name" value="CMP_dCMP_dom"/>
</dbReference>
<evidence type="ECO:0000313" key="4">
    <source>
        <dbReference type="EMBL" id="CAG8501518.1"/>
    </source>
</evidence>
<protein>
    <submittedName>
        <fullName evidence="4">8171_t:CDS:1</fullName>
    </submittedName>
</protein>
<dbReference type="GO" id="GO:0005737">
    <property type="term" value="C:cytoplasm"/>
    <property type="evidence" value="ECO:0007669"/>
    <property type="project" value="TreeGrafter"/>
</dbReference>
<evidence type="ECO:0000259" key="3">
    <source>
        <dbReference type="PROSITE" id="PS51747"/>
    </source>
</evidence>
<dbReference type="SUPFAM" id="SSF53927">
    <property type="entry name" value="Cytidine deaminase-like"/>
    <property type="match status" value="1"/>
</dbReference>
<organism evidence="4 5">
    <name type="scientific">Ambispora leptoticha</name>
    <dbReference type="NCBI Taxonomy" id="144679"/>
    <lineage>
        <taxon>Eukaryota</taxon>
        <taxon>Fungi</taxon>
        <taxon>Fungi incertae sedis</taxon>
        <taxon>Mucoromycota</taxon>
        <taxon>Glomeromycotina</taxon>
        <taxon>Glomeromycetes</taxon>
        <taxon>Archaeosporales</taxon>
        <taxon>Ambisporaceae</taxon>
        <taxon>Ambispora</taxon>
    </lineage>
</organism>
<dbReference type="GO" id="GO:0046872">
    <property type="term" value="F:metal ion binding"/>
    <property type="evidence" value="ECO:0007669"/>
    <property type="project" value="UniProtKB-KW"/>
</dbReference>
<dbReference type="Proteomes" id="UP000789508">
    <property type="component" value="Unassembled WGS sequence"/>
</dbReference>
<evidence type="ECO:0000256" key="2">
    <source>
        <dbReference type="ARBA" id="ARBA00038160"/>
    </source>
</evidence>
<sequence>MSNLPFRQILSDEETRDLETVDVYVADIEPKETENVLKFIKKNLPSLFLNLNHVKRVRKIYNDEKDKGKGFTLTILFCLTTVISLADLQALLASNEFDKLIPRLRVVKVSKYPPITRAQFDAWKQLWPLNFREPKKAIELAQLAKSKGEIPIGCVVVDPRTNTILAECHDTRASTRHPLCHSVLNCINAVANSEISSRQPKNANEEPMCSMALVHSRIGRVFYAKENPNSGGLGSTYKIHTHSSLNHHFQVFVWDNIVDARIETLNQIDT</sequence>
<name>A0A9N9F1B8_9GLOM</name>
<evidence type="ECO:0000256" key="1">
    <source>
        <dbReference type="ARBA" id="ARBA00022694"/>
    </source>
</evidence>
<dbReference type="Gene3D" id="3.40.140.10">
    <property type="entry name" value="Cytidine Deaminase, domain 2"/>
    <property type="match status" value="1"/>
</dbReference>
<keyword evidence="1" id="KW-0819">tRNA processing</keyword>
<feature type="domain" description="CMP/dCMP-type deaminase" evidence="3">
    <location>
        <begin position="128"/>
        <end position="252"/>
    </location>
</feature>
<dbReference type="OrthoDB" id="3180714at2759"/>
<comment type="similarity">
    <text evidence="2">Belongs to the cytidine and deoxycytidylate deaminase family. ADAT3 subfamily.</text>
</comment>
<dbReference type="GO" id="GO:0002100">
    <property type="term" value="P:tRNA wobble adenosine to inosine editing"/>
    <property type="evidence" value="ECO:0007669"/>
    <property type="project" value="InterPro"/>
</dbReference>
<dbReference type="GO" id="GO:0005634">
    <property type="term" value="C:nucleus"/>
    <property type="evidence" value="ECO:0007669"/>
    <property type="project" value="TreeGrafter"/>
</dbReference>
<accession>A0A9N9F1B8</accession>
<dbReference type="Pfam" id="PF00383">
    <property type="entry name" value="dCMP_cyt_deam_1"/>
    <property type="match status" value="1"/>
</dbReference>
<dbReference type="PANTHER" id="PTHR11079">
    <property type="entry name" value="CYTOSINE DEAMINASE FAMILY MEMBER"/>
    <property type="match status" value="1"/>
</dbReference>
<dbReference type="PROSITE" id="PS51747">
    <property type="entry name" value="CYT_DCMP_DEAMINASES_2"/>
    <property type="match status" value="1"/>
</dbReference>
<dbReference type="EMBL" id="CAJVPS010000659">
    <property type="protein sequence ID" value="CAG8501518.1"/>
    <property type="molecule type" value="Genomic_DNA"/>
</dbReference>
<reference evidence="4" key="1">
    <citation type="submission" date="2021-06" db="EMBL/GenBank/DDBJ databases">
        <authorList>
            <person name="Kallberg Y."/>
            <person name="Tangrot J."/>
            <person name="Rosling A."/>
        </authorList>
    </citation>
    <scope>NUCLEOTIDE SEQUENCE</scope>
    <source>
        <strain evidence="4">FL130A</strain>
    </source>
</reference>
<proteinExistence type="inferred from homology"/>
<dbReference type="InterPro" id="IPR016193">
    <property type="entry name" value="Cytidine_deaminase-like"/>
</dbReference>
<dbReference type="PANTHER" id="PTHR11079:SF156">
    <property type="entry name" value="INACTIVE TRNA-SPECIFIC ADENOSINE DEAMINASE-LIKE PROTEIN 3-RELATED"/>
    <property type="match status" value="1"/>
</dbReference>
<keyword evidence="5" id="KW-1185">Reference proteome</keyword>